<dbReference type="AlphaFoldDB" id="A0A9N9NIZ5"/>
<dbReference type="Proteomes" id="UP000789342">
    <property type="component" value="Unassembled WGS sequence"/>
</dbReference>
<feature type="non-terminal residue" evidence="2">
    <location>
        <position position="1"/>
    </location>
</feature>
<keyword evidence="3" id="KW-1185">Reference proteome</keyword>
<evidence type="ECO:0000313" key="2">
    <source>
        <dbReference type="EMBL" id="CAG8742278.1"/>
    </source>
</evidence>
<feature type="region of interest" description="Disordered" evidence="1">
    <location>
        <begin position="115"/>
        <end position="145"/>
    </location>
</feature>
<sequence length="145" mass="16233">MSRYRQRVKGDPLQKKLSEILSYGADAPRTSGAWNSFIEEDVISLQKLTASYYEIARANNMPVKSVLEQAEKDVKVKDPHLVHNAVMTFVNTHPESRKRNLRVPPLIHRAPNKVVSKRPGTIQGTIPITPGPQVPAKKTSPEDDL</sequence>
<proteinExistence type="predicted"/>
<dbReference type="EMBL" id="CAJVPV010031171">
    <property type="protein sequence ID" value="CAG8742278.1"/>
    <property type="molecule type" value="Genomic_DNA"/>
</dbReference>
<evidence type="ECO:0000256" key="1">
    <source>
        <dbReference type="SAM" id="MobiDB-lite"/>
    </source>
</evidence>
<organism evidence="2 3">
    <name type="scientific">Acaulospora morrowiae</name>
    <dbReference type="NCBI Taxonomy" id="94023"/>
    <lineage>
        <taxon>Eukaryota</taxon>
        <taxon>Fungi</taxon>
        <taxon>Fungi incertae sedis</taxon>
        <taxon>Mucoromycota</taxon>
        <taxon>Glomeromycotina</taxon>
        <taxon>Glomeromycetes</taxon>
        <taxon>Diversisporales</taxon>
        <taxon>Acaulosporaceae</taxon>
        <taxon>Acaulospora</taxon>
    </lineage>
</organism>
<name>A0A9N9NIZ5_9GLOM</name>
<evidence type="ECO:0000313" key="3">
    <source>
        <dbReference type="Proteomes" id="UP000789342"/>
    </source>
</evidence>
<comment type="caution">
    <text evidence="2">The sequence shown here is derived from an EMBL/GenBank/DDBJ whole genome shotgun (WGS) entry which is preliminary data.</text>
</comment>
<accession>A0A9N9NIZ5</accession>
<reference evidence="2" key="1">
    <citation type="submission" date="2021-06" db="EMBL/GenBank/DDBJ databases">
        <authorList>
            <person name="Kallberg Y."/>
            <person name="Tangrot J."/>
            <person name="Rosling A."/>
        </authorList>
    </citation>
    <scope>NUCLEOTIDE SEQUENCE</scope>
    <source>
        <strain evidence="2">CL551</strain>
    </source>
</reference>
<gene>
    <name evidence="2" type="ORF">AMORRO_LOCUS14792</name>
</gene>
<protein>
    <submittedName>
        <fullName evidence="2">6620_t:CDS:1</fullName>
    </submittedName>
</protein>